<dbReference type="PANTHER" id="PTHR30143:SF0">
    <property type="entry name" value="2-KETO-4-PENTENOATE HYDRATASE"/>
    <property type="match status" value="1"/>
</dbReference>
<evidence type="ECO:0000313" key="3">
    <source>
        <dbReference type="EMBL" id="MCL7715180.1"/>
    </source>
</evidence>
<dbReference type="GO" id="GO:0047437">
    <property type="term" value="F:4-oxalocrotonate decarboxylase activity"/>
    <property type="evidence" value="ECO:0007669"/>
    <property type="project" value="UniProtKB-EC"/>
</dbReference>
<dbReference type="Gene3D" id="3.90.850.10">
    <property type="entry name" value="Fumarylacetoacetase-like, C-terminal domain"/>
    <property type="match status" value="1"/>
</dbReference>
<gene>
    <name evidence="3" type="primary">dmpH</name>
    <name evidence="3" type="ORF">K5L01_11030</name>
</gene>
<sequence>MTLDPSLIEDCARRLLAAEQDVREVTKITDAHPQLDVATAYDIQDCLRGLKQAAGVRIVGMKMGLTSKPKMQQMGVDTPIYGFLGDDNAVDDGALVDTARLIHPKVEAEIAFVMRETLSGPDCDAARVLAATDYVVPAIELIDSRYENFRFDLPSVIADNTSAARYVLGSRPTSVDDLDLQTLGVVMEKNGQVVEVGAGAAVLGDPAGAVAMLVNMLAARGAVLPAGSVVLSGAITAAVAVAAGDNVLVRGDGIGTTSMRFA</sequence>
<organism evidence="3 4">
    <name type="scientific">Stenotrophomonas mori</name>
    <dbReference type="NCBI Taxonomy" id="2871096"/>
    <lineage>
        <taxon>Bacteria</taxon>
        <taxon>Pseudomonadati</taxon>
        <taxon>Pseudomonadota</taxon>
        <taxon>Gammaproteobacteria</taxon>
        <taxon>Lysobacterales</taxon>
        <taxon>Lysobacteraceae</taxon>
        <taxon>Stenotrophomonas</taxon>
    </lineage>
</organism>
<dbReference type="InterPro" id="IPR036663">
    <property type="entry name" value="Fumarylacetoacetase_C_sf"/>
</dbReference>
<dbReference type="InterPro" id="IPR017630">
    <property type="entry name" value="4-oxalocrotonate_decarboxylase"/>
</dbReference>
<comment type="caution">
    <text evidence="3">The sequence shown here is derived from an EMBL/GenBank/DDBJ whole genome shotgun (WGS) entry which is preliminary data.</text>
</comment>
<protein>
    <submittedName>
        <fullName evidence="3">2-oxo-3-hexenedioate decarboxylase</fullName>
        <ecNumber evidence="3">4.1.1.77</ecNumber>
    </submittedName>
</protein>
<accession>A0ABT0SIL5</accession>
<dbReference type="InterPro" id="IPR050772">
    <property type="entry name" value="Hydratase-Decarb/MhpD_sf"/>
</dbReference>
<name>A0ABT0SIL5_9GAMM</name>
<reference evidence="3 4" key="1">
    <citation type="submission" date="2021-08" db="EMBL/GenBank/DDBJ databases">
        <title>Novel members of of the genus Stenotrophomonas from differernt environment.</title>
        <authorList>
            <person name="Deng Y."/>
        </authorList>
    </citation>
    <scope>NUCLEOTIDE SEQUENCE [LARGE SCALE GENOMIC DNA]</scope>
    <source>
        <strain evidence="3 4">CPCC 101365</strain>
    </source>
</reference>
<feature type="domain" description="Fumarylacetoacetase-like C-terminal" evidence="2">
    <location>
        <begin position="79"/>
        <end position="259"/>
    </location>
</feature>
<keyword evidence="4" id="KW-1185">Reference proteome</keyword>
<evidence type="ECO:0000256" key="1">
    <source>
        <dbReference type="ARBA" id="ARBA00023239"/>
    </source>
</evidence>
<dbReference type="InterPro" id="IPR011234">
    <property type="entry name" value="Fumarylacetoacetase-like_C"/>
</dbReference>
<dbReference type="NCBIfam" id="TIGR03218">
    <property type="entry name" value="catechol_dmpH"/>
    <property type="match status" value="1"/>
</dbReference>
<dbReference type="Pfam" id="PF01557">
    <property type="entry name" value="FAA_hydrolase"/>
    <property type="match status" value="1"/>
</dbReference>
<dbReference type="PANTHER" id="PTHR30143">
    <property type="entry name" value="ACID HYDRATASE"/>
    <property type="match status" value="1"/>
</dbReference>
<proteinExistence type="predicted"/>
<keyword evidence="1 3" id="KW-0456">Lyase</keyword>
<evidence type="ECO:0000259" key="2">
    <source>
        <dbReference type="Pfam" id="PF01557"/>
    </source>
</evidence>
<dbReference type="EC" id="4.1.1.77" evidence="3"/>
<dbReference type="Proteomes" id="UP001431235">
    <property type="component" value="Unassembled WGS sequence"/>
</dbReference>
<dbReference type="RefSeq" id="WP_250064559.1">
    <property type="nucleotide sequence ID" value="NZ_JAIKTS010000003.1"/>
</dbReference>
<dbReference type="EMBL" id="JAIKTS010000003">
    <property type="protein sequence ID" value="MCL7715180.1"/>
    <property type="molecule type" value="Genomic_DNA"/>
</dbReference>
<dbReference type="SUPFAM" id="SSF56529">
    <property type="entry name" value="FAH"/>
    <property type="match status" value="1"/>
</dbReference>
<evidence type="ECO:0000313" key="4">
    <source>
        <dbReference type="Proteomes" id="UP001431235"/>
    </source>
</evidence>